<proteinExistence type="predicted"/>
<reference evidence="2" key="1">
    <citation type="journal article" date="2022" name="Nat. Commun.">
        <title>Chromosome evolution and the genetic basis of agronomically important traits in greater yam.</title>
        <authorList>
            <person name="Bredeson J.V."/>
            <person name="Lyons J.B."/>
            <person name="Oniyinde I.O."/>
            <person name="Okereke N.R."/>
            <person name="Kolade O."/>
            <person name="Nnabue I."/>
            <person name="Nwadili C.O."/>
            <person name="Hribova E."/>
            <person name="Parker M."/>
            <person name="Nwogha J."/>
            <person name="Shu S."/>
            <person name="Carlson J."/>
            <person name="Kariba R."/>
            <person name="Muthemba S."/>
            <person name="Knop K."/>
            <person name="Barton G.J."/>
            <person name="Sherwood A.V."/>
            <person name="Lopez-Montes A."/>
            <person name="Asiedu R."/>
            <person name="Jamnadass R."/>
            <person name="Muchugi A."/>
            <person name="Goodstein D."/>
            <person name="Egesi C.N."/>
            <person name="Featherston J."/>
            <person name="Asfaw A."/>
            <person name="Simpson G.G."/>
            <person name="Dolezel J."/>
            <person name="Hendre P.S."/>
            <person name="Van Deynze A."/>
            <person name="Kumar P.L."/>
            <person name="Obidiegwu J.E."/>
            <person name="Bhattacharjee R."/>
            <person name="Rokhsar D.S."/>
        </authorList>
    </citation>
    <scope>NUCLEOTIDE SEQUENCE [LARGE SCALE GENOMIC DNA]</scope>
    <source>
        <strain evidence="2">cv. TDa95/00328</strain>
    </source>
</reference>
<dbReference type="EMBL" id="CM037025">
    <property type="protein sequence ID" value="KAH7662297.1"/>
    <property type="molecule type" value="Genomic_DNA"/>
</dbReference>
<accession>A0ACB7UP53</accession>
<name>A0ACB7UP53_DIOAL</name>
<gene>
    <name evidence="1" type="ORF">IHE45_15G125100</name>
</gene>
<comment type="caution">
    <text evidence="1">The sequence shown here is derived from an EMBL/GenBank/DDBJ whole genome shotgun (WGS) entry which is preliminary data.</text>
</comment>
<sequence length="970" mass="107496">MKFLRLVFPSSFFGKNQLKKLLESNVSVDKQNEEKKSSESNVCIPKQDEPKQSLGDNVSLCEQNELEQSLDSNFSMPKLDEMEQSLGNNVSVAERNEMGQLLGNNVSEAELNEMVQSLESDASILKQNELKLSAESMPKDPGATVTSKSMEAMTVETFVESPTFLGSIQNSSSDLDESFKISSGFNETTGPIANTTPAGTGKKTKKKKKKNRKSRKKQKDTPPGTVNLPDCTVMADYQTPRDGMRNPIYDLLAPKYDTGCSTVIPKSEGSSIQFSKIGDHGFVHNDPKESSDVVVMKDKCLACKTVDDTGNPKLSGKHKSAINTIPTSAADTASTGCKTTLVCSGEAIKSETKSLDELSYYHKVDSEEVNRDVNIENALRDVNVGCGGRIHTLTNPLRPSFTNSQKQSRKDNARYIWQESKENCGGRLADDRSYNYQQPSMDANSPGMSGLLTLQCTEGYQIEQIMDKSQIIGHELQSVEHILQLESQGSVSHQSSLGQCKATSMTNDTENAKCVTVHEGDHALSTNKHIPELDYANDGHVSCFDETESYYTSNNQAAGNSKCIGAETASGNLAAETSRFLGAEMTVQTLNTAYMLQLASNSFPFVTGRQVAEFERLLFSVSPVIINSFVLQHGWESIGYEPTSIPSCKLKNLKIKLQDIWSWYEDSSCFGLRLKAEVPQKIRRMGMVSIAHFCPFLSAVQLFSSSGQSLLGSSQVNDSCEMPGGSRTAQSAFLTISCPEPTEDVPLSDVLDLMVKYMRPVDIDFSSGKNYSITNSPLDTFDPPELIFEYFEHERPHERKSLYEKIKELSKYGTYNPQVYGDPSKLVHMDLQDLHPTSWFAVAWYPIYTIPEKSANLRAAFLTYHSFGHLVLRHIQSDALGDNAFCAVAPALGMQTYNAKEEGWLDVTTPPESLLEVGINLDSTRIVEERVRALQETAVLYSTGNVRKNQKTVSNRFRHRDFEFFSSRSL</sequence>
<dbReference type="Proteomes" id="UP000827976">
    <property type="component" value="Chromosome 15"/>
</dbReference>
<keyword evidence="2" id="KW-1185">Reference proteome</keyword>
<protein>
    <submittedName>
        <fullName evidence="1">Uncharacterized protein</fullName>
    </submittedName>
</protein>
<evidence type="ECO:0000313" key="1">
    <source>
        <dbReference type="EMBL" id="KAH7662297.1"/>
    </source>
</evidence>
<evidence type="ECO:0000313" key="2">
    <source>
        <dbReference type="Proteomes" id="UP000827976"/>
    </source>
</evidence>
<organism evidence="1 2">
    <name type="scientific">Dioscorea alata</name>
    <name type="common">Purple yam</name>
    <dbReference type="NCBI Taxonomy" id="55571"/>
    <lineage>
        <taxon>Eukaryota</taxon>
        <taxon>Viridiplantae</taxon>
        <taxon>Streptophyta</taxon>
        <taxon>Embryophyta</taxon>
        <taxon>Tracheophyta</taxon>
        <taxon>Spermatophyta</taxon>
        <taxon>Magnoliopsida</taxon>
        <taxon>Liliopsida</taxon>
        <taxon>Dioscoreales</taxon>
        <taxon>Dioscoreaceae</taxon>
        <taxon>Dioscorea</taxon>
    </lineage>
</organism>